<organism evidence="1 2">
    <name type="scientific">Sporosarcina psychrophila</name>
    <name type="common">Bacillus psychrophilus</name>
    <dbReference type="NCBI Taxonomy" id="1476"/>
    <lineage>
        <taxon>Bacteria</taxon>
        <taxon>Bacillati</taxon>
        <taxon>Bacillota</taxon>
        <taxon>Bacilli</taxon>
        <taxon>Bacillales</taxon>
        <taxon>Caryophanaceae</taxon>
        <taxon>Sporosarcina</taxon>
    </lineage>
</organism>
<protein>
    <submittedName>
        <fullName evidence="1">Uncharacterized protein</fullName>
    </submittedName>
</protein>
<dbReference type="Gene3D" id="3.60.15.10">
    <property type="entry name" value="Ribonuclease Z/Hydroxyacylglutathione hydrolase-like"/>
    <property type="match status" value="1"/>
</dbReference>
<dbReference type="AlphaFoldDB" id="A0A921KC42"/>
<dbReference type="InterPro" id="IPR036866">
    <property type="entry name" value="RibonucZ/Hydroxyglut_hydro"/>
</dbReference>
<evidence type="ECO:0000313" key="2">
    <source>
        <dbReference type="Proteomes" id="UP000698173"/>
    </source>
</evidence>
<gene>
    <name evidence="1" type="ORF">K8V56_05905</name>
</gene>
<dbReference type="SUPFAM" id="SSF56281">
    <property type="entry name" value="Metallo-hydrolase/oxidoreductase"/>
    <property type="match status" value="1"/>
</dbReference>
<dbReference type="EMBL" id="DYWT01000097">
    <property type="protein sequence ID" value="HJF31300.1"/>
    <property type="molecule type" value="Genomic_DNA"/>
</dbReference>
<name>A0A921KC42_SPOPS</name>
<reference evidence="1" key="2">
    <citation type="submission" date="2021-09" db="EMBL/GenBank/DDBJ databases">
        <authorList>
            <person name="Gilroy R."/>
        </authorList>
    </citation>
    <scope>NUCLEOTIDE SEQUENCE</scope>
    <source>
        <strain evidence="1">CHK171-7178</strain>
    </source>
</reference>
<evidence type="ECO:0000313" key="1">
    <source>
        <dbReference type="EMBL" id="HJF31300.1"/>
    </source>
</evidence>
<accession>A0A921KC42</accession>
<comment type="caution">
    <text evidence="1">The sequence shown here is derived from an EMBL/GenBank/DDBJ whole genome shotgun (WGS) entry which is preliminary data.</text>
</comment>
<reference evidence="1" key="1">
    <citation type="journal article" date="2021" name="PeerJ">
        <title>Extensive microbial diversity within the chicken gut microbiome revealed by metagenomics and culture.</title>
        <authorList>
            <person name="Gilroy R."/>
            <person name="Ravi A."/>
            <person name="Getino M."/>
            <person name="Pursley I."/>
            <person name="Horton D.L."/>
            <person name="Alikhan N.F."/>
            <person name="Baker D."/>
            <person name="Gharbi K."/>
            <person name="Hall N."/>
            <person name="Watson M."/>
            <person name="Adriaenssens E.M."/>
            <person name="Foster-Nyarko E."/>
            <person name="Jarju S."/>
            <person name="Secka A."/>
            <person name="Antonio M."/>
            <person name="Oren A."/>
            <person name="Chaudhuri R.R."/>
            <person name="La Ragione R."/>
            <person name="Hildebrand F."/>
            <person name="Pallen M.J."/>
        </authorList>
    </citation>
    <scope>NUCLEOTIDE SEQUENCE</scope>
    <source>
        <strain evidence="1">CHK171-7178</strain>
    </source>
</reference>
<sequence>MIAGDLFHRNDIGWLNIFREGVASIQRSLESLERLSKLPIQLAYSGHGPKIEDPQTAIDAAWHRFNKWLSTPEKVSWHACKRIFSFTLIIKNGLAEKQLENYLLQCGWFQDFALHAFRIQPKAFVQILLDEMLRSGAAKWQEGCLVASAPYQAPDKEWIDQNIKPKDWNLQDLLTQTEAGGKRRRLVL</sequence>
<dbReference type="Proteomes" id="UP000698173">
    <property type="component" value="Unassembled WGS sequence"/>
</dbReference>
<proteinExistence type="predicted"/>